<comment type="caution">
    <text evidence="1">The sequence shown here is derived from an EMBL/GenBank/DDBJ whole genome shotgun (WGS) entry which is preliminary data.</text>
</comment>
<dbReference type="EMBL" id="CM023490">
    <property type="protein sequence ID" value="KAH6943336.1"/>
    <property type="molecule type" value="Genomic_DNA"/>
</dbReference>
<evidence type="ECO:0000313" key="2">
    <source>
        <dbReference type="Proteomes" id="UP000821845"/>
    </source>
</evidence>
<gene>
    <name evidence="1" type="ORF">HPB50_020206</name>
</gene>
<accession>A0ACB7T854</accession>
<organism evidence="1 2">
    <name type="scientific">Hyalomma asiaticum</name>
    <name type="common">Tick</name>
    <dbReference type="NCBI Taxonomy" id="266040"/>
    <lineage>
        <taxon>Eukaryota</taxon>
        <taxon>Metazoa</taxon>
        <taxon>Ecdysozoa</taxon>
        <taxon>Arthropoda</taxon>
        <taxon>Chelicerata</taxon>
        <taxon>Arachnida</taxon>
        <taxon>Acari</taxon>
        <taxon>Parasitiformes</taxon>
        <taxon>Ixodida</taxon>
        <taxon>Ixodoidea</taxon>
        <taxon>Ixodidae</taxon>
        <taxon>Hyalomminae</taxon>
        <taxon>Hyalomma</taxon>
    </lineage>
</organism>
<protein>
    <submittedName>
        <fullName evidence="1">Uncharacterized protein</fullName>
    </submittedName>
</protein>
<proteinExistence type="predicted"/>
<reference evidence="1" key="1">
    <citation type="submission" date="2020-05" db="EMBL/GenBank/DDBJ databases">
        <title>Large-scale comparative analyses of tick genomes elucidate their genetic diversity and vector capacities.</title>
        <authorList>
            <person name="Jia N."/>
            <person name="Wang J."/>
            <person name="Shi W."/>
            <person name="Du L."/>
            <person name="Sun Y."/>
            <person name="Zhan W."/>
            <person name="Jiang J."/>
            <person name="Wang Q."/>
            <person name="Zhang B."/>
            <person name="Ji P."/>
            <person name="Sakyi L.B."/>
            <person name="Cui X."/>
            <person name="Yuan T."/>
            <person name="Jiang B."/>
            <person name="Yang W."/>
            <person name="Lam T.T.-Y."/>
            <person name="Chang Q."/>
            <person name="Ding S."/>
            <person name="Wang X."/>
            <person name="Zhu J."/>
            <person name="Ruan X."/>
            <person name="Zhao L."/>
            <person name="Wei J."/>
            <person name="Que T."/>
            <person name="Du C."/>
            <person name="Cheng J."/>
            <person name="Dai P."/>
            <person name="Han X."/>
            <person name="Huang E."/>
            <person name="Gao Y."/>
            <person name="Liu J."/>
            <person name="Shao H."/>
            <person name="Ye R."/>
            <person name="Li L."/>
            <person name="Wei W."/>
            <person name="Wang X."/>
            <person name="Wang C."/>
            <person name="Yang T."/>
            <person name="Huo Q."/>
            <person name="Li W."/>
            <person name="Guo W."/>
            <person name="Chen H."/>
            <person name="Zhou L."/>
            <person name="Ni X."/>
            <person name="Tian J."/>
            <person name="Zhou Y."/>
            <person name="Sheng Y."/>
            <person name="Liu T."/>
            <person name="Pan Y."/>
            <person name="Xia L."/>
            <person name="Li J."/>
            <person name="Zhao F."/>
            <person name="Cao W."/>
        </authorList>
    </citation>
    <scope>NUCLEOTIDE SEQUENCE</scope>
    <source>
        <strain evidence="1">Hyas-2018</strain>
    </source>
</reference>
<sequence length="81" mass="8787">MKSDKDGPASGDNRSRAPSTSSTADGTQDWYETVTEEEVTKACPPYGSKRARNSRHREMSLPVRSAWAPSVGLMLGVFVAL</sequence>
<keyword evidence="2" id="KW-1185">Reference proteome</keyword>
<evidence type="ECO:0000313" key="1">
    <source>
        <dbReference type="EMBL" id="KAH6943336.1"/>
    </source>
</evidence>
<name>A0ACB7T854_HYAAI</name>
<dbReference type="Proteomes" id="UP000821845">
    <property type="component" value="Chromosome 10"/>
</dbReference>